<name>A0AAU9EFJ7_9FIRM</name>
<dbReference type="SUPFAM" id="SSF53850">
    <property type="entry name" value="Periplasmic binding protein-like II"/>
    <property type="match status" value="1"/>
</dbReference>
<sequence length="352" mass="39996">MTKKHSLIKTNLFKLSICIFISIFFISGCNNLIQENVVVYTSVDKVYSQEIFDSFYKETGIKVLALYDVEASKTTGLVNRLINEKNNPKADVFWNGEILQTLKLNNENILEPYGSKNTVSFNKKYIDSNNMWTAFGLRARILLVNNDLLEKKLMPNSWLDIEKDSKNMNVGISKPMFGTSSTHIAALYNKYGREFVLNNFEQMKKNGVKVLDGNSNVRDMVVSGALTYGLTDTDDALIALKKGANVSIIFPDQLTKQYGTLAVPNSVALIKNGPNTKNGKIFIDYLLKKETINKLVEMGWIQIKINNGTKIDKLLQPFLPKDEMIKFMDINYNDILNEFDQSQNDMTELFLN</sequence>
<dbReference type="AlphaFoldDB" id="A0AAU9EFJ7"/>
<feature type="transmembrane region" description="Helical" evidence="2">
    <location>
        <begin position="12"/>
        <end position="33"/>
    </location>
</feature>
<keyword evidence="1" id="KW-0732">Signal</keyword>
<dbReference type="Gene3D" id="3.40.190.10">
    <property type="entry name" value="Periplasmic binding protein-like II"/>
    <property type="match status" value="2"/>
</dbReference>
<dbReference type="RefSeq" id="WP_338535151.1">
    <property type="nucleotide sequence ID" value="NZ_AP028654.1"/>
</dbReference>
<evidence type="ECO:0000256" key="2">
    <source>
        <dbReference type="SAM" id="Phobius"/>
    </source>
</evidence>
<dbReference type="CDD" id="cd13518">
    <property type="entry name" value="PBP2_Fe3_thiamine_like"/>
    <property type="match status" value="1"/>
</dbReference>
<evidence type="ECO:0000313" key="3">
    <source>
        <dbReference type="EMBL" id="BEP29522.1"/>
    </source>
</evidence>
<dbReference type="Pfam" id="PF13343">
    <property type="entry name" value="SBP_bac_6"/>
    <property type="match status" value="1"/>
</dbReference>
<dbReference type="EMBL" id="AP028654">
    <property type="protein sequence ID" value="BEP29522.1"/>
    <property type="molecule type" value="Genomic_DNA"/>
</dbReference>
<evidence type="ECO:0000256" key="1">
    <source>
        <dbReference type="ARBA" id="ARBA00022729"/>
    </source>
</evidence>
<dbReference type="PANTHER" id="PTHR30006:SF24">
    <property type="entry name" value="SLL0237 PROTEIN"/>
    <property type="match status" value="1"/>
</dbReference>
<gene>
    <name evidence="3" type="ORF">HLPR_18530</name>
</gene>
<keyword evidence="2" id="KW-1133">Transmembrane helix</keyword>
<dbReference type="PANTHER" id="PTHR30006">
    <property type="entry name" value="THIAMINE-BINDING PERIPLASMIC PROTEIN-RELATED"/>
    <property type="match status" value="1"/>
</dbReference>
<reference evidence="3 4" key="1">
    <citation type="submission" date="2023-08" db="EMBL/GenBank/DDBJ databases">
        <title>Helicovermis profunda gen. nov., sp. nov., a novel mesophilic, fermentative bacterium within the Bacillota from a deep-sea hydrothermal vent chimney.</title>
        <authorList>
            <person name="Miyazaki U."/>
            <person name="Mizutani D."/>
            <person name="Hashimoto Y."/>
            <person name="Tame A."/>
            <person name="Sawayama S."/>
            <person name="Miyazaki J."/>
            <person name="Takai K."/>
            <person name="Nakagawa S."/>
        </authorList>
    </citation>
    <scope>NUCLEOTIDE SEQUENCE [LARGE SCALE GENOMIC DNA]</scope>
    <source>
        <strain evidence="3 4">S502</strain>
    </source>
</reference>
<keyword evidence="2" id="KW-0472">Membrane</keyword>
<organism evidence="3 4">
    <name type="scientific">Helicovermis profundi</name>
    <dbReference type="NCBI Taxonomy" id="3065157"/>
    <lineage>
        <taxon>Bacteria</taxon>
        <taxon>Bacillati</taxon>
        <taxon>Bacillota</taxon>
        <taxon>Clostridia</taxon>
        <taxon>Helicovermis</taxon>
    </lineage>
</organism>
<keyword evidence="2" id="KW-0812">Transmembrane</keyword>
<evidence type="ECO:0000313" key="4">
    <source>
        <dbReference type="Proteomes" id="UP001321786"/>
    </source>
</evidence>
<dbReference type="PROSITE" id="PS51257">
    <property type="entry name" value="PROKAR_LIPOPROTEIN"/>
    <property type="match status" value="1"/>
</dbReference>
<dbReference type="KEGG" id="hprf:HLPR_18530"/>
<dbReference type="Proteomes" id="UP001321786">
    <property type="component" value="Chromosome"/>
</dbReference>
<protein>
    <submittedName>
        <fullName evidence="3">Extracellular solute-binding protein</fullName>
    </submittedName>
</protein>
<accession>A0AAU9EFJ7</accession>
<keyword evidence="4" id="KW-1185">Reference proteome</keyword>
<proteinExistence type="predicted"/>